<accession>X1SKE8</accession>
<sequence length="84" mass="9576">MPHIEIVDIEKARSLILEMTEKIQGPEYQASLAQLEEDMKELIHGMILTAIFTGLIEDKPERLEELRSKLVVALDTGFILGKER</sequence>
<protein>
    <submittedName>
        <fullName evidence="1">Uncharacterized protein</fullName>
    </submittedName>
</protein>
<dbReference type="AlphaFoldDB" id="X1SKE8"/>
<comment type="caution">
    <text evidence="1">The sequence shown here is derived from an EMBL/GenBank/DDBJ whole genome shotgun (WGS) entry which is preliminary data.</text>
</comment>
<proteinExistence type="predicted"/>
<evidence type="ECO:0000313" key="1">
    <source>
        <dbReference type="EMBL" id="GAI93492.1"/>
    </source>
</evidence>
<name>X1SKE8_9ZZZZ</name>
<reference evidence="1" key="1">
    <citation type="journal article" date="2014" name="Front. Microbiol.">
        <title>High frequency of phylogenetically diverse reductive dehalogenase-homologous genes in deep subseafloor sedimentary metagenomes.</title>
        <authorList>
            <person name="Kawai M."/>
            <person name="Futagami T."/>
            <person name="Toyoda A."/>
            <person name="Takaki Y."/>
            <person name="Nishi S."/>
            <person name="Hori S."/>
            <person name="Arai W."/>
            <person name="Tsubouchi T."/>
            <person name="Morono Y."/>
            <person name="Uchiyama I."/>
            <person name="Ito T."/>
            <person name="Fujiyama A."/>
            <person name="Inagaki F."/>
            <person name="Takami H."/>
        </authorList>
    </citation>
    <scope>NUCLEOTIDE SEQUENCE</scope>
    <source>
        <strain evidence="1">Expedition CK06-06</strain>
    </source>
</reference>
<dbReference type="EMBL" id="BARW01017971">
    <property type="protein sequence ID" value="GAI93492.1"/>
    <property type="molecule type" value="Genomic_DNA"/>
</dbReference>
<gene>
    <name evidence="1" type="ORF">S12H4_30886</name>
</gene>
<organism evidence="1">
    <name type="scientific">marine sediment metagenome</name>
    <dbReference type="NCBI Taxonomy" id="412755"/>
    <lineage>
        <taxon>unclassified sequences</taxon>
        <taxon>metagenomes</taxon>
        <taxon>ecological metagenomes</taxon>
    </lineage>
</organism>